<sequence>AVHDDQDCQCGERGAEHRQVQAGAVEQRDDGDGAEIVKNRQCSQKDFQ</sequence>
<organism evidence="2">
    <name type="scientific">Tanacetum cinerariifolium</name>
    <name type="common">Dalmatian daisy</name>
    <name type="synonym">Chrysanthemum cinerariifolium</name>
    <dbReference type="NCBI Taxonomy" id="118510"/>
    <lineage>
        <taxon>Eukaryota</taxon>
        <taxon>Viridiplantae</taxon>
        <taxon>Streptophyta</taxon>
        <taxon>Embryophyta</taxon>
        <taxon>Tracheophyta</taxon>
        <taxon>Spermatophyta</taxon>
        <taxon>Magnoliopsida</taxon>
        <taxon>eudicotyledons</taxon>
        <taxon>Gunneridae</taxon>
        <taxon>Pentapetalae</taxon>
        <taxon>asterids</taxon>
        <taxon>campanulids</taxon>
        <taxon>Asterales</taxon>
        <taxon>Asteraceae</taxon>
        <taxon>Asteroideae</taxon>
        <taxon>Anthemideae</taxon>
        <taxon>Anthemidinae</taxon>
        <taxon>Tanacetum</taxon>
    </lineage>
</organism>
<comment type="caution">
    <text evidence="2">The sequence shown here is derived from an EMBL/GenBank/DDBJ whole genome shotgun (WGS) entry which is preliminary data.</text>
</comment>
<feature type="region of interest" description="Disordered" evidence="1">
    <location>
        <begin position="1"/>
        <end position="48"/>
    </location>
</feature>
<feature type="compositionally biased region" description="Basic and acidic residues" evidence="1">
    <location>
        <begin position="26"/>
        <end position="38"/>
    </location>
</feature>
<dbReference type="EMBL" id="BKCJ011817171">
    <property type="protein sequence ID" value="GFD55372.1"/>
    <property type="molecule type" value="Genomic_DNA"/>
</dbReference>
<evidence type="ECO:0000256" key="1">
    <source>
        <dbReference type="SAM" id="MobiDB-lite"/>
    </source>
</evidence>
<proteinExistence type="predicted"/>
<feature type="non-terminal residue" evidence="2">
    <location>
        <position position="1"/>
    </location>
</feature>
<evidence type="ECO:0000313" key="2">
    <source>
        <dbReference type="EMBL" id="GFD55372.1"/>
    </source>
</evidence>
<reference evidence="2" key="1">
    <citation type="journal article" date="2019" name="Sci. Rep.">
        <title>Draft genome of Tanacetum cinerariifolium, the natural source of mosquito coil.</title>
        <authorList>
            <person name="Yamashiro T."/>
            <person name="Shiraishi A."/>
            <person name="Satake H."/>
            <person name="Nakayama K."/>
        </authorList>
    </citation>
    <scope>NUCLEOTIDE SEQUENCE</scope>
</reference>
<name>A0A699X5K2_TANCI</name>
<accession>A0A699X5K2</accession>
<gene>
    <name evidence="2" type="ORF">Tci_927341</name>
</gene>
<protein>
    <submittedName>
        <fullName evidence="2">Uncharacterized protein</fullName>
    </submittedName>
</protein>
<dbReference type="AlphaFoldDB" id="A0A699X5K2"/>